<dbReference type="Proteomes" id="UP000502928">
    <property type="component" value="Chromosome"/>
</dbReference>
<evidence type="ECO:0000313" key="1">
    <source>
        <dbReference type="EMBL" id="QII43820.1"/>
    </source>
</evidence>
<organism evidence="1 2">
    <name type="scientific">Flagellimonas oceani</name>
    <dbReference type="NCBI Taxonomy" id="2698672"/>
    <lineage>
        <taxon>Bacteria</taxon>
        <taxon>Pseudomonadati</taxon>
        <taxon>Bacteroidota</taxon>
        <taxon>Flavobacteriia</taxon>
        <taxon>Flavobacteriales</taxon>
        <taxon>Flavobacteriaceae</taxon>
        <taxon>Flagellimonas</taxon>
    </lineage>
</organism>
<gene>
    <name evidence="1" type="ORF">GVT53_03730</name>
</gene>
<dbReference type="KEGG" id="mut:GVT53_03730"/>
<name>A0A6G7IZJ3_9FLAO</name>
<keyword evidence="2" id="KW-1185">Reference proteome</keyword>
<dbReference type="InterPro" id="IPR036895">
    <property type="entry name" value="Uracil-DNA_glycosylase-like_sf"/>
</dbReference>
<dbReference type="EMBL" id="CP049616">
    <property type="protein sequence ID" value="QII43820.1"/>
    <property type="molecule type" value="Genomic_DNA"/>
</dbReference>
<dbReference type="RefSeq" id="WP_166247482.1">
    <property type="nucleotide sequence ID" value="NZ_CP049616.1"/>
</dbReference>
<sequence>MEKVVHHLSEIFDWDSKQPKEPRTLILGSFNPYNPTDENPTDFYYSRLPKRGSGNRFWTTIGKLKYNNPKYFRENLERRFEELVESEFMFLDLIKSIVFKSEDEMILDQFLNKKVYGNFGDNDIWTTKTKYESIPINIKRNYNEKVLETLSNSKSIKKVINTLGGENGNLEFNKREKEWSEFKNQLFQICESREIELVLESVSPSPQGGSSEKLEKWVNNHILKKYVETFG</sequence>
<evidence type="ECO:0000313" key="2">
    <source>
        <dbReference type="Proteomes" id="UP000502928"/>
    </source>
</evidence>
<reference evidence="1 2" key="1">
    <citation type="submission" date="2020-02" db="EMBL/GenBank/DDBJ databases">
        <title>Complete genome of Muricauda sp. 501str8.</title>
        <authorList>
            <person name="Dong B."/>
            <person name="Zhu S."/>
            <person name="Yang J."/>
            <person name="Chen J."/>
        </authorList>
    </citation>
    <scope>NUCLEOTIDE SEQUENCE [LARGE SCALE GENOMIC DNA]</scope>
    <source>
        <strain evidence="1 2">501str8</strain>
    </source>
</reference>
<protein>
    <submittedName>
        <fullName evidence="1">Uncharacterized protein</fullName>
    </submittedName>
</protein>
<accession>A0A6G7IZJ3</accession>
<dbReference type="AlphaFoldDB" id="A0A6G7IZJ3"/>
<dbReference type="Gene3D" id="3.40.470.10">
    <property type="entry name" value="Uracil-DNA glycosylase-like domain"/>
    <property type="match status" value="1"/>
</dbReference>
<proteinExistence type="predicted"/>